<dbReference type="Proteomes" id="UP000318288">
    <property type="component" value="Unassembled WGS sequence"/>
</dbReference>
<dbReference type="AlphaFoldDB" id="A0A5C6FE20"/>
<dbReference type="Gene3D" id="1.10.287.1260">
    <property type="match status" value="1"/>
</dbReference>
<evidence type="ECO:0000256" key="5">
    <source>
        <dbReference type="ARBA" id="ARBA00022989"/>
    </source>
</evidence>
<keyword evidence="5 8" id="KW-1133">Transmembrane helix</keyword>
<dbReference type="EMBL" id="SJPW01000002">
    <property type="protein sequence ID" value="TWU58444.1"/>
    <property type="molecule type" value="Genomic_DNA"/>
</dbReference>
<dbReference type="Pfam" id="PF21082">
    <property type="entry name" value="MS_channel_3rd"/>
    <property type="match status" value="1"/>
</dbReference>
<comment type="subcellular location">
    <subcellularLocation>
        <location evidence="1">Cell membrane</location>
        <topology evidence="1">Multi-pass membrane protein</topology>
    </subcellularLocation>
</comment>
<dbReference type="Pfam" id="PF00924">
    <property type="entry name" value="MS_channel_2nd"/>
    <property type="match status" value="1"/>
</dbReference>
<dbReference type="InterPro" id="IPR045275">
    <property type="entry name" value="MscS_archaea/bacteria_type"/>
</dbReference>
<dbReference type="Gene3D" id="2.30.30.60">
    <property type="match status" value="1"/>
</dbReference>
<name>A0A5C6FE20_9BACT</name>
<dbReference type="GO" id="GO:0008381">
    <property type="term" value="F:mechanosensitive monoatomic ion channel activity"/>
    <property type="evidence" value="ECO:0007669"/>
    <property type="project" value="InterPro"/>
</dbReference>
<evidence type="ECO:0000256" key="2">
    <source>
        <dbReference type="ARBA" id="ARBA00008017"/>
    </source>
</evidence>
<dbReference type="PANTHER" id="PTHR30221">
    <property type="entry name" value="SMALL-CONDUCTANCE MECHANOSENSITIVE CHANNEL"/>
    <property type="match status" value="1"/>
</dbReference>
<dbReference type="SUPFAM" id="SSF82861">
    <property type="entry name" value="Mechanosensitive channel protein MscS (YggB), transmembrane region"/>
    <property type="match status" value="1"/>
</dbReference>
<keyword evidence="3" id="KW-1003">Cell membrane</keyword>
<proteinExistence type="inferred from homology"/>
<feature type="domain" description="Mechanosensitive ion channel MscS C-terminal" evidence="10">
    <location>
        <begin position="205"/>
        <end position="290"/>
    </location>
</feature>
<dbReference type="SUPFAM" id="SSF82689">
    <property type="entry name" value="Mechanosensitive channel protein MscS (YggB), C-terminal domain"/>
    <property type="match status" value="1"/>
</dbReference>
<evidence type="ECO:0000256" key="6">
    <source>
        <dbReference type="ARBA" id="ARBA00023136"/>
    </source>
</evidence>
<evidence type="ECO:0000259" key="10">
    <source>
        <dbReference type="Pfam" id="PF21082"/>
    </source>
</evidence>
<evidence type="ECO:0000313" key="11">
    <source>
        <dbReference type="EMBL" id="TWU58444.1"/>
    </source>
</evidence>
<evidence type="ECO:0000256" key="1">
    <source>
        <dbReference type="ARBA" id="ARBA00004651"/>
    </source>
</evidence>
<dbReference type="InterPro" id="IPR011014">
    <property type="entry name" value="MscS_channel_TM-2"/>
</dbReference>
<dbReference type="InterPro" id="IPR023408">
    <property type="entry name" value="MscS_beta-dom_sf"/>
</dbReference>
<sequence length="332" mass="35550">MAETLEMTDQAPIVPDIAKATEDTFAKVSNGDFEALTQYATDHLAPALGYAAVGLGVIFVGYFVAKYIAGVISRPVCRRVDETLGRFIGKIVFYCIMLGVTGAVLSKLGAPLGGLAAMLAAAGFAVGLAFQGTLSNFASGVLMLVFRPFKVGDVVNAGGVMGKVNEIDLFTTTLDTPDNRRIIVPNSSISGGTIENISFHKHRRVEVLVGVDYGADLDQTRAALEAAVSQVSMAVIEGENRGAKVILSDLGASSVNWKIRAWVASENYWPIHESLTAAVKRQLDGAGISIPFPQLDVHINREEEDAVTRPRVRPQRRETYDSGLQKPIARAS</sequence>
<organism evidence="11 12">
    <name type="scientific">Rubripirellula tenax</name>
    <dbReference type="NCBI Taxonomy" id="2528015"/>
    <lineage>
        <taxon>Bacteria</taxon>
        <taxon>Pseudomonadati</taxon>
        <taxon>Planctomycetota</taxon>
        <taxon>Planctomycetia</taxon>
        <taxon>Pirellulales</taxon>
        <taxon>Pirellulaceae</taxon>
        <taxon>Rubripirellula</taxon>
    </lineage>
</organism>
<dbReference type="Gene3D" id="3.30.70.100">
    <property type="match status" value="1"/>
</dbReference>
<evidence type="ECO:0000313" key="12">
    <source>
        <dbReference type="Proteomes" id="UP000318288"/>
    </source>
</evidence>
<dbReference type="InterPro" id="IPR010920">
    <property type="entry name" value="LSM_dom_sf"/>
</dbReference>
<keyword evidence="4 8" id="KW-0812">Transmembrane</keyword>
<keyword evidence="6 8" id="KW-0472">Membrane</keyword>
<dbReference type="SUPFAM" id="SSF50182">
    <property type="entry name" value="Sm-like ribonucleoproteins"/>
    <property type="match status" value="1"/>
</dbReference>
<dbReference type="PANTHER" id="PTHR30221:SF1">
    <property type="entry name" value="SMALL-CONDUCTANCE MECHANOSENSITIVE CHANNEL"/>
    <property type="match status" value="1"/>
</dbReference>
<dbReference type="GO" id="GO:0005886">
    <property type="term" value="C:plasma membrane"/>
    <property type="evidence" value="ECO:0007669"/>
    <property type="project" value="UniProtKB-SubCell"/>
</dbReference>
<gene>
    <name evidence="11" type="primary">mscS</name>
    <name evidence="11" type="ORF">Poly51_12220</name>
</gene>
<comment type="similarity">
    <text evidence="2">Belongs to the MscS (TC 1.A.23) family.</text>
</comment>
<reference evidence="11 12" key="1">
    <citation type="submission" date="2019-02" db="EMBL/GenBank/DDBJ databases">
        <title>Deep-cultivation of Planctomycetes and their phenomic and genomic characterization uncovers novel biology.</title>
        <authorList>
            <person name="Wiegand S."/>
            <person name="Jogler M."/>
            <person name="Boedeker C."/>
            <person name="Pinto D."/>
            <person name="Vollmers J."/>
            <person name="Rivas-Marin E."/>
            <person name="Kohn T."/>
            <person name="Peeters S.H."/>
            <person name="Heuer A."/>
            <person name="Rast P."/>
            <person name="Oberbeckmann S."/>
            <person name="Bunk B."/>
            <person name="Jeske O."/>
            <person name="Meyerdierks A."/>
            <person name="Storesund J.E."/>
            <person name="Kallscheuer N."/>
            <person name="Luecker S."/>
            <person name="Lage O.M."/>
            <person name="Pohl T."/>
            <person name="Merkel B.J."/>
            <person name="Hornburger P."/>
            <person name="Mueller R.-W."/>
            <person name="Bruemmer F."/>
            <person name="Labrenz M."/>
            <person name="Spormann A.M."/>
            <person name="Op Den Camp H."/>
            <person name="Overmann J."/>
            <person name="Amann R."/>
            <person name="Jetten M.S.M."/>
            <person name="Mascher T."/>
            <person name="Medema M.H."/>
            <person name="Devos D.P."/>
            <person name="Kaster A.-K."/>
            <person name="Ovreas L."/>
            <person name="Rohde M."/>
            <person name="Galperin M.Y."/>
            <person name="Jogler C."/>
        </authorList>
    </citation>
    <scope>NUCLEOTIDE SEQUENCE [LARGE SCALE GENOMIC DNA]</scope>
    <source>
        <strain evidence="11 12">Poly51</strain>
    </source>
</reference>
<feature type="domain" description="Mechanosensitive ion channel MscS" evidence="9">
    <location>
        <begin position="133"/>
        <end position="198"/>
    </location>
</feature>
<feature type="region of interest" description="Disordered" evidence="7">
    <location>
        <begin position="304"/>
        <end position="332"/>
    </location>
</feature>
<accession>A0A5C6FE20</accession>
<dbReference type="InterPro" id="IPR006685">
    <property type="entry name" value="MscS_channel_2nd"/>
</dbReference>
<protein>
    <submittedName>
        <fullName evidence="11">Small-conductance mechanosensitive channel</fullName>
    </submittedName>
</protein>
<evidence type="ECO:0000256" key="4">
    <source>
        <dbReference type="ARBA" id="ARBA00022692"/>
    </source>
</evidence>
<dbReference type="InterPro" id="IPR049278">
    <property type="entry name" value="MS_channel_C"/>
</dbReference>
<evidence type="ECO:0000259" key="9">
    <source>
        <dbReference type="Pfam" id="PF00924"/>
    </source>
</evidence>
<evidence type="ECO:0000256" key="8">
    <source>
        <dbReference type="SAM" id="Phobius"/>
    </source>
</evidence>
<keyword evidence="12" id="KW-1185">Reference proteome</keyword>
<feature type="transmembrane region" description="Helical" evidence="8">
    <location>
        <begin position="47"/>
        <end position="70"/>
    </location>
</feature>
<dbReference type="InterPro" id="IPR011066">
    <property type="entry name" value="MscS_channel_C_sf"/>
</dbReference>
<feature type="transmembrane region" description="Helical" evidence="8">
    <location>
        <begin position="116"/>
        <end position="146"/>
    </location>
</feature>
<comment type="caution">
    <text evidence="11">The sequence shown here is derived from an EMBL/GenBank/DDBJ whole genome shotgun (WGS) entry which is preliminary data.</text>
</comment>
<evidence type="ECO:0000256" key="7">
    <source>
        <dbReference type="SAM" id="MobiDB-lite"/>
    </source>
</evidence>
<feature type="transmembrane region" description="Helical" evidence="8">
    <location>
        <begin position="91"/>
        <end position="110"/>
    </location>
</feature>
<evidence type="ECO:0000256" key="3">
    <source>
        <dbReference type="ARBA" id="ARBA00022475"/>
    </source>
</evidence>